<evidence type="ECO:0000259" key="3">
    <source>
        <dbReference type="PROSITE" id="PS50887"/>
    </source>
</evidence>
<dbReference type="SUPFAM" id="SSF55073">
    <property type="entry name" value="Nucleotide cyclase"/>
    <property type="match status" value="1"/>
</dbReference>
<dbReference type="InterPro" id="IPR052163">
    <property type="entry name" value="DGC-Regulatory_Protein"/>
</dbReference>
<sequence length="227" mass="26079">MGYTGRITILILITTTTVTNFIIADNIEPLAIVFSLIFVALSWFIGGFYDKYHFLSYHDSLTKVFNRRYGYIFIPKMLSQAKRKNTSIALLTIDIDQFKTINDTYGHQAGDAILYKVSQLLQTKIRKTDRIIRWGGDEFLLICQNMNRADAIGMKNRLQDSLNGTILEKNITIQLSIGIAIYPEDGESLDTLITFSDEKMYESKAKNKQHNNELLQQEDILDKGDYR</sequence>
<dbReference type="SMART" id="SM00267">
    <property type="entry name" value="GGDEF"/>
    <property type="match status" value="1"/>
</dbReference>
<dbReference type="Pfam" id="PF00990">
    <property type="entry name" value="GGDEF"/>
    <property type="match status" value="1"/>
</dbReference>
<evidence type="ECO:0000313" key="4">
    <source>
        <dbReference type="EMBL" id="SHG05747.1"/>
    </source>
</evidence>
<dbReference type="RefSeq" id="WP_072889715.1">
    <property type="nucleotide sequence ID" value="NZ_FQVW01000014.1"/>
</dbReference>
<organism evidence="4 5">
    <name type="scientific">Ornithinibacillus halophilus</name>
    <dbReference type="NCBI Taxonomy" id="930117"/>
    <lineage>
        <taxon>Bacteria</taxon>
        <taxon>Bacillati</taxon>
        <taxon>Bacillota</taxon>
        <taxon>Bacilli</taxon>
        <taxon>Bacillales</taxon>
        <taxon>Bacillaceae</taxon>
        <taxon>Ornithinibacillus</taxon>
    </lineage>
</organism>
<protein>
    <submittedName>
        <fullName evidence="4">Diguanylate cyclase (GGDEF) domain-containing protein</fullName>
    </submittedName>
</protein>
<dbReference type="Gene3D" id="3.30.70.270">
    <property type="match status" value="1"/>
</dbReference>
<gene>
    <name evidence="4" type="ORF">SAMN05216225_10144</name>
</gene>
<proteinExistence type="predicted"/>
<accession>A0A1M5GQ20</accession>
<dbReference type="PANTHER" id="PTHR46663:SF2">
    <property type="entry name" value="GGDEF DOMAIN-CONTAINING PROTEIN"/>
    <property type="match status" value="1"/>
</dbReference>
<feature type="transmembrane region" description="Helical" evidence="2">
    <location>
        <begin position="30"/>
        <end position="49"/>
    </location>
</feature>
<dbReference type="NCBIfam" id="TIGR00254">
    <property type="entry name" value="GGDEF"/>
    <property type="match status" value="1"/>
</dbReference>
<keyword evidence="2" id="KW-0472">Membrane</keyword>
<keyword evidence="2" id="KW-0812">Transmembrane</keyword>
<dbReference type="OrthoDB" id="9759607at2"/>
<feature type="transmembrane region" description="Helical" evidence="2">
    <location>
        <begin position="7"/>
        <end position="24"/>
    </location>
</feature>
<dbReference type="Proteomes" id="UP000183988">
    <property type="component" value="Unassembled WGS sequence"/>
</dbReference>
<keyword evidence="5" id="KW-1185">Reference proteome</keyword>
<feature type="region of interest" description="Disordered" evidence="1">
    <location>
        <begin position="206"/>
        <end position="227"/>
    </location>
</feature>
<feature type="domain" description="GGDEF" evidence="3">
    <location>
        <begin position="86"/>
        <end position="218"/>
    </location>
</feature>
<dbReference type="InterPro" id="IPR029787">
    <property type="entry name" value="Nucleotide_cyclase"/>
</dbReference>
<evidence type="ECO:0000256" key="2">
    <source>
        <dbReference type="SAM" id="Phobius"/>
    </source>
</evidence>
<dbReference type="STRING" id="930117.SAMN05216225_10144"/>
<dbReference type="InterPro" id="IPR043128">
    <property type="entry name" value="Rev_trsase/Diguanyl_cyclase"/>
</dbReference>
<dbReference type="FunFam" id="3.30.70.270:FF:000001">
    <property type="entry name" value="Diguanylate cyclase domain protein"/>
    <property type="match status" value="1"/>
</dbReference>
<dbReference type="PROSITE" id="PS50887">
    <property type="entry name" value="GGDEF"/>
    <property type="match status" value="1"/>
</dbReference>
<dbReference type="CDD" id="cd01949">
    <property type="entry name" value="GGDEF"/>
    <property type="match status" value="1"/>
</dbReference>
<name>A0A1M5GQ20_9BACI</name>
<dbReference type="InterPro" id="IPR000160">
    <property type="entry name" value="GGDEF_dom"/>
</dbReference>
<keyword evidence="2" id="KW-1133">Transmembrane helix</keyword>
<evidence type="ECO:0000256" key="1">
    <source>
        <dbReference type="SAM" id="MobiDB-lite"/>
    </source>
</evidence>
<dbReference type="PANTHER" id="PTHR46663">
    <property type="entry name" value="DIGUANYLATE CYCLASE DGCT-RELATED"/>
    <property type="match status" value="1"/>
</dbReference>
<evidence type="ECO:0000313" key="5">
    <source>
        <dbReference type="Proteomes" id="UP000183988"/>
    </source>
</evidence>
<dbReference type="AlphaFoldDB" id="A0A1M5GQ20"/>
<dbReference type="EMBL" id="FQVW01000014">
    <property type="protein sequence ID" value="SHG05747.1"/>
    <property type="molecule type" value="Genomic_DNA"/>
</dbReference>
<reference evidence="4 5" key="1">
    <citation type="submission" date="2016-11" db="EMBL/GenBank/DDBJ databases">
        <authorList>
            <person name="Jaros S."/>
            <person name="Januszkiewicz K."/>
            <person name="Wedrychowicz H."/>
        </authorList>
    </citation>
    <scope>NUCLEOTIDE SEQUENCE [LARGE SCALE GENOMIC DNA]</scope>
    <source>
        <strain evidence="4 5">IBRC-M 10683</strain>
    </source>
</reference>